<dbReference type="Proteomes" id="UP000604481">
    <property type="component" value="Unassembled WGS sequence"/>
</dbReference>
<evidence type="ECO:0000259" key="11">
    <source>
        <dbReference type="Pfam" id="PF17946"/>
    </source>
</evidence>
<keyword evidence="9 10" id="KW-0234">DNA repair</keyword>
<comment type="similarity">
    <text evidence="10">Belongs to the RecC family.</text>
</comment>
<dbReference type="AlphaFoldDB" id="A0A8J7K7X6"/>
<name>A0A8J7K7X6_9NEIS</name>
<organism evidence="12 13">
    <name type="scientific">Chitinilyticum piscinae</name>
    <dbReference type="NCBI Taxonomy" id="2866724"/>
    <lineage>
        <taxon>Bacteria</taxon>
        <taxon>Pseudomonadati</taxon>
        <taxon>Pseudomonadota</taxon>
        <taxon>Betaproteobacteria</taxon>
        <taxon>Neisseriales</taxon>
        <taxon>Chitinibacteraceae</taxon>
        <taxon>Chitinilyticum</taxon>
    </lineage>
</organism>
<gene>
    <name evidence="10 12" type="primary">recC</name>
    <name evidence="12" type="ORF">INR99_05130</name>
</gene>
<sequence length="1158" mass="129371">MSSPACGLIVLHGNRLEDLRDLTLDWLATHPLAPLATETLLIQSTGIAQWLKIAIASHPAMQVAAGLDTELPSRFLWRMYRTVLGKQAVPRESPFDKDQLQWRLLRLLPALLADPAQQAVYAPLARFLQDDADGRKPFQLAQKLADLFDQYQVYRADWLSHWASGQDVLDDFTDPVPDEQRWQPALWRAIRADLGREAGLSRADIHERYLAALRQDTLPGSILAALPPRVVVFGISALPQQWLDALAALAKHTQVIIAVLNPSQFYWGDVVESKWLLRRTHQRVKGKKAGIGREIKLDAAALHLNSHPLLAQWGRQGRDYIRLLDERDQTGQWLGAQAESGQPASLKVECFTPPPADTLLAHIQRSMLDLEPPPADPAQRYKVVANDRSLAFHRAHSPQREVEILHDQLLAMFEADKTLTPRDIIVMVPDIAEYTPHISAVFGRDSKASTHIPHVITDQGVRRRHPLLVALDTLLALDTERLTASTVFDLLDVPALRQRFELTEDELPQLHDWVRGAQVRWGLSPEHRQAFGVPPVAQNTWVAGLKRMLLGYAVGDAGTWCDIEPYFEVAGMAAASAGKLAMLISTLETSWQALQTPATPAIWQQRLSALLDAFFSASDEDDLALLNDLQRALARWQEACEGAGFNGTLTLAIVRESWLNDVDAHSRSQRYPAASVTFATLMPMRAIPYRVVCLLGLHDGAYPRRQQTTDFDLMASHKRSDGSRITRPGDRARRDDDRYLLLEALLSARDALHISWVGHSARDNSERPASVLIEQLRDYLDRSACPAAAPDHPLAEWLTTSHPLQPFSAAYLAGNPRLYTYAAHWHASTSTAETDRMPILQRDTPLTLTELARFYKDPVGSYYRDRLRVNWQQGEALADDDEPFTVDRLQETLFESELVAAALAVDGSAGNDAIQAKIDALRRAGSLPVAGFADAAMNRLEGYARLAQRNWRIARDTWQIELPAQPFALAAWDGQPAISDLIGELYQDEAGQRARLVLLNGGVQKEKGQIKLHRLADAWIRHLALNTQDEHHTLLIAYDHVLTLAPLDAAEASERLDTLRAAWLAGMNDTLPAHLELASEWYFALGKNKDTAHKAVQEKLEGGHERKGLRDYDLYFGQRFADYAALQATDGNETWREALYAPLASAVYGDNENVDSNE</sequence>
<dbReference type="Pfam" id="PF04257">
    <property type="entry name" value="Exonuc_V_gamma"/>
    <property type="match status" value="1"/>
</dbReference>
<evidence type="ECO:0000256" key="2">
    <source>
        <dbReference type="ARBA" id="ARBA00022741"/>
    </source>
</evidence>
<dbReference type="GO" id="GO:0005524">
    <property type="term" value="F:ATP binding"/>
    <property type="evidence" value="ECO:0007669"/>
    <property type="project" value="UniProtKB-UniRule"/>
</dbReference>
<keyword evidence="3 10" id="KW-0227">DNA damage</keyword>
<protein>
    <recommendedName>
        <fullName evidence="10">RecBCD enzyme subunit RecC</fullName>
    </recommendedName>
    <alternativeName>
        <fullName evidence="10">Exonuclease V subunit RecC</fullName>
        <shortName evidence="10">ExoV subunit RecC</shortName>
    </alternativeName>
    <alternativeName>
        <fullName evidence="10">Helicase/nuclease RecBCD subunit RecC</fullName>
    </alternativeName>
</protein>
<comment type="subunit">
    <text evidence="10">Heterotrimer of RecB, RecC and RecD. All subunits contribute to DNA-binding.</text>
</comment>
<dbReference type="Gene3D" id="3.40.50.300">
    <property type="entry name" value="P-loop containing nucleotide triphosphate hydrolases"/>
    <property type="match status" value="1"/>
</dbReference>
<dbReference type="PANTHER" id="PTHR30591">
    <property type="entry name" value="RECBCD ENZYME SUBUNIT RECC"/>
    <property type="match status" value="1"/>
</dbReference>
<evidence type="ECO:0000256" key="6">
    <source>
        <dbReference type="ARBA" id="ARBA00022839"/>
    </source>
</evidence>
<comment type="miscellaneous">
    <text evidence="10">In the RecBCD complex, RecB has a slow 3'-5' helicase, an exonuclease activity and loads RecA onto ssDNA, RecD has a fast 5'-3' helicase activity, while RecC stimulates the ATPase and processivity of the RecB helicase and contributes to recognition of the Chi site.</text>
</comment>
<evidence type="ECO:0000256" key="10">
    <source>
        <dbReference type="HAMAP-Rule" id="MF_01486"/>
    </source>
</evidence>
<dbReference type="GO" id="GO:0003677">
    <property type="term" value="F:DNA binding"/>
    <property type="evidence" value="ECO:0007669"/>
    <property type="project" value="UniProtKB-UniRule"/>
</dbReference>
<dbReference type="PIRSF" id="PIRSF000980">
    <property type="entry name" value="RecC"/>
    <property type="match status" value="1"/>
</dbReference>
<dbReference type="EMBL" id="JADFUA010000002">
    <property type="protein sequence ID" value="MBE9608728.1"/>
    <property type="molecule type" value="Genomic_DNA"/>
</dbReference>
<dbReference type="GO" id="GO:0008854">
    <property type="term" value="F:exodeoxyribonuclease V activity"/>
    <property type="evidence" value="ECO:0007669"/>
    <property type="project" value="InterPro"/>
</dbReference>
<keyword evidence="4 10" id="KW-0378">Hydrolase</keyword>
<keyword evidence="2 10" id="KW-0547">Nucleotide-binding</keyword>
<evidence type="ECO:0000313" key="13">
    <source>
        <dbReference type="Proteomes" id="UP000604481"/>
    </source>
</evidence>
<dbReference type="GO" id="GO:0000724">
    <property type="term" value="P:double-strand break repair via homologous recombination"/>
    <property type="evidence" value="ECO:0007669"/>
    <property type="project" value="UniProtKB-UniRule"/>
</dbReference>
<keyword evidence="5 10" id="KW-0347">Helicase</keyword>
<evidence type="ECO:0000256" key="8">
    <source>
        <dbReference type="ARBA" id="ARBA00023125"/>
    </source>
</evidence>
<dbReference type="InterPro" id="IPR011335">
    <property type="entry name" value="Restrct_endonuc-II-like"/>
</dbReference>
<keyword evidence="13" id="KW-1185">Reference proteome</keyword>
<dbReference type="InterPro" id="IPR041500">
    <property type="entry name" value="RecC_C"/>
</dbReference>
<accession>A0A8J7K7X6</accession>
<dbReference type="Gene3D" id="1.10.486.10">
    <property type="entry name" value="PCRA, domain 4"/>
    <property type="match status" value="1"/>
</dbReference>
<dbReference type="InterPro" id="IPR013986">
    <property type="entry name" value="DExx_box_DNA_helicase_dom_sf"/>
</dbReference>
<dbReference type="InterPro" id="IPR006697">
    <property type="entry name" value="RecC"/>
</dbReference>
<dbReference type="InterPro" id="IPR027417">
    <property type="entry name" value="P-loop_NTPase"/>
</dbReference>
<reference evidence="12 13" key="1">
    <citation type="submission" date="2020-10" db="EMBL/GenBank/DDBJ databases">
        <title>The genome sequence of Chitinilyticum litopenaei 4Y14.</title>
        <authorList>
            <person name="Liu Y."/>
        </authorList>
    </citation>
    <scope>NUCLEOTIDE SEQUENCE [LARGE SCALE GENOMIC DNA]</scope>
    <source>
        <strain evidence="12 13">4Y14</strain>
    </source>
</reference>
<dbReference type="GO" id="GO:0003678">
    <property type="term" value="F:DNA helicase activity"/>
    <property type="evidence" value="ECO:0007669"/>
    <property type="project" value="UniProtKB-UniRule"/>
</dbReference>
<dbReference type="Pfam" id="PF17946">
    <property type="entry name" value="RecC_C"/>
    <property type="match status" value="1"/>
</dbReference>
<dbReference type="PANTHER" id="PTHR30591:SF1">
    <property type="entry name" value="RECBCD ENZYME SUBUNIT RECC"/>
    <property type="match status" value="1"/>
</dbReference>
<dbReference type="HAMAP" id="MF_01486">
    <property type="entry name" value="RecC"/>
    <property type="match status" value="1"/>
</dbReference>
<comment type="function">
    <text evidence="10">A helicase/nuclease that prepares dsDNA breaks (DSB) for recombinational DNA repair. Binds to DSBs and unwinds DNA via a highly rapid and processive ATP-dependent bidirectional helicase activity. Unwinds dsDNA until it encounters a Chi (crossover hotspot instigator) sequence from the 3' direction. Cuts ssDNA a few nucleotides 3' to the Chi site. The properties and activities of the enzyme are changed at Chi. The Chi-altered holoenzyme produces a long 3'-ssDNA overhang and facilitates RecA-binding to the ssDNA for homologous DNA recombination and repair. Holoenzyme degrades any linearized DNA that is unable to undergo homologous recombination. In the holoenzyme this subunit recognizes the wild-type Chi sequence, and when added to isolated RecB increases its ATP-dependent helicase processivity.</text>
</comment>
<dbReference type="SUPFAM" id="SSF52980">
    <property type="entry name" value="Restriction endonuclease-like"/>
    <property type="match status" value="1"/>
</dbReference>
<comment type="caution">
    <text evidence="12">The sequence shown here is derived from an EMBL/GenBank/DDBJ whole genome shotgun (WGS) entry which is preliminary data.</text>
</comment>
<dbReference type="NCBIfam" id="TIGR01450">
    <property type="entry name" value="recC"/>
    <property type="match status" value="1"/>
</dbReference>
<evidence type="ECO:0000313" key="12">
    <source>
        <dbReference type="EMBL" id="MBE9608728.1"/>
    </source>
</evidence>
<dbReference type="Gene3D" id="3.40.50.10930">
    <property type="match status" value="1"/>
</dbReference>
<evidence type="ECO:0000256" key="3">
    <source>
        <dbReference type="ARBA" id="ARBA00022763"/>
    </source>
</evidence>
<evidence type="ECO:0000256" key="4">
    <source>
        <dbReference type="ARBA" id="ARBA00022801"/>
    </source>
</evidence>
<evidence type="ECO:0000256" key="7">
    <source>
        <dbReference type="ARBA" id="ARBA00022840"/>
    </source>
</evidence>
<keyword evidence="7 10" id="KW-0067">ATP-binding</keyword>
<evidence type="ECO:0000256" key="1">
    <source>
        <dbReference type="ARBA" id="ARBA00022722"/>
    </source>
</evidence>
<keyword evidence="1 10" id="KW-0540">Nuclease</keyword>
<keyword evidence="6 10" id="KW-0269">Exonuclease</keyword>
<proteinExistence type="inferred from homology"/>
<feature type="domain" description="RecC C-terminal" evidence="11">
    <location>
        <begin position="844"/>
        <end position="1082"/>
    </location>
</feature>
<dbReference type="Gene3D" id="1.10.10.160">
    <property type="match status" value="1"/>
</dbReference>
<dbReference type="GO" id="GO:0009338">
    <property type="term" value="C:exodeoxyribonuclease V complex"/>
    <property type="evidence" value="ECO:0007669"/>
    <property type="project" value="InterPro"/>
</dbReference>
<dbReference type="RefSeq" id="WP_194115256.1">
    <property type="nucleotide sequence ID" value="NZ_JADFUA010000002.1"/>
</dbReference>
<keyword evidence="8 10" id="KW-0238">DNA-binding</keyword>
<dbReference type="Gene3D" id="1.10.10.990">
    <property type="match status" value="1"/>
</dbReference>
<evidence type="ECO:0000256" key="9">
    <source>
        <dbReference type="ARBA" id="ARBA00023204"/>
    </source>
</evidence>
<evidence type="ECO:0000256" key="5">
    <source>
        <dbReference type="ARBA" id="ARBA00022806"/>
    </source>
</evidence>
<dbReference type="SUPFAM" id="SSF52540">
    <property type="entry name" value="P-loop containing nucleoside triphosphate hydrolases"/>
    <property type="match status" value="2"/>
</dbReference>